<dbReference type="OrthoDB" id="9788285at2"/>
<keyword evidence="2 11" id="KW-1003">Cell membrane</keyword>
<keyword evidence="1 11" id="KW-0813">Transport</keyword>
<keyword evidence="10 11" id="KW-0472">Membrane</keyword>
<evidence type="ECO:0000256" key="4">
    <source>
        <dbReference type="ARBA" id="ARBA00022692"/>
    </source>
</evidence>
<keyword evidence="9 11" id="KW-0406">Ion transport</keyword>
<dbReference type="PANTHER" id="PTHR30042:SF2">
    <property type="entry name" value="POTASSIUM-TRANSPORTING ATPASE KDPC SUBUNIT"/>
    <property type="match status" value="1"/>
</dbReference>
<dbReference type="Pfam" id="PF02669">
    <property type="entry name" value="KdpC"/>
    <property type="match status" value="1"/>
</dbReference>
<dbReference type="NCBIfam" id="NF001454">
    <property type="entry name" value="PRK00315.1"/>
    <property type="match status" value="1"/>
</dbReference>
<dbReference type="GO" id="GO:0005524">
    <property type="term" value="F:ATP binding"/>
    <property type="evidence" value="ECO:0007669"/>
    <property type="project" value="UniProtKB-UniRule"/>
</dbReference>
<evidence type="ECO:0000256" key="5">
    <source>
        <dbReference type="ARBA" id="ARBA00022741"/>
    </source>
</evidence>
<keyword evidence="8 11" id="KW-1133">Transmembrane helix</keyword>
<gene>
    <name evidence="11" type="primary">kdpC</name>
    <name evidence="12" type="ORF">HX89_12870</name>
</gene>
<dbReference type="HOGENOM" id="CLU_077094_0_0_11"/>
<evidence type="ECO:0000313" key="12">
    <source>
        <dbReference type="EMBL" id="AIF41672.1"/>
    </source>
</evidence>
<dbReference type="AlphaFoldDB" id="A0A075JK19"/>
<protein>
    <recommendedName>
        <fullName evidence="11">Potassium-transporting ATPase KdpC subunit</fullName>
    </recommendedName>
    <alternativeName>
        <fullName evidence="11">ATP phosphohydrolase [potassium-transporting] C chain</fullName>
    </alternativeName>
    <alternativeName>
        <fullName evidence="11">Potassium-binding and translocating subunit C</fullName>
    </alternativeName>
    <alternativeName>
        <fullName evidence="11">Potassium-translocating ATPase C chain</fullName>
    </alternativeName>
</protein>
<evidence type="ECO:0000256" key="10">
    <source>
        <dbReference type="ARBA" id="ARBA00023136"/>
    </source>
</evidence>
<dbReference type="eggNOG" id="COG2156">
    <property type="taxonomic scope" value="Bacteria"/>
</dbReference>
<name>A0A075JK19_9MICO</name>
<accession>A0A075JK19</accession>
<evidence type="ECO:0000256" key="7">
    <source>
        <dbReference type="ARBA" id="ARBA00022958"/>
    </source>
</evidence>
<keyword evidence="6 11" id="KW-0067">ATP-binding</keyword>
<dbReference type="HAMAP" id="MF_00276">
    <property type="entry name" value="KdpC"/>
    <property type="match status" value="1"/>
</dbReference>
<dbReference type="GO" id="GO:0005886">
    <property type="term" value="C:plasma membrane"/>
    <property type="evidence" value="ECO:0007669"/>
    <property type="project" value="UniProtKB-SubCell"/>
</dbReference>
<dbReference type="Proteomes" id="UP000027986">
    <property type="component" value="Chromosome"/>
</dbReference>
<evidence type="ECO:0000256" key="11">
    <source>
        <dbReference type="HAMAP-Rule" id="MF_00276"/>
    </source>
</evidence>
<proteinExistence type="inferred from homology"/>
<dbReference type="RefSeq" id="WP_038569584.1">
    <property type="nucleotide sequence ID" value="NZ_CP008889.1"/>
</dbReference>
<evidence type="ECO:0000256" key="6">
    <source>
        <dbReference type="ARBA" id="ARBA00022840"/>
    </source>
</evidence>
<keyword evidence="7 11" id="KW-0630">Potassium</keyword>
<evidence type="ECO:0000256" key="3">
    <source>
        <dbReference type="ARBA" id="ARBA00022538"/>
    </source>
</evidence>
<dbReference type="EMBL" id="CP008889">
    <property type="protein sequence ID" value="AIF41672.1"/>
    <property type="molecule type" value="Genomic_DNA"/>
</dbReference>
<dbReference type="NCBIfam" id="TIGR00681">
    <property type="entry name" value="kdpC"/>
    <property type="match status" value="1"/>
</dbReference>
<comment type="similarity">
    <text evidence="11">Belongs to the KdpC family.</text>
</comment>
<dbReference type="KEGG" id="dni:HX89_12870"/>
<comment type="function">
    <text evidence="11">Part of the high-affinity ATP-driven potassium transport (or Kdp) system, which catalyzes the hydrolysis of ATP coupled with the electrogenic transport of potassium into the cytoplasm. This subunit acts as a catalytic chaperone that increases the ATP-binding affinity of the ATP-hydrolyzing subunit KdpB by the formation of a transient KdpB/KdpC/ATP ternary complex.</text>
</comment>
<keyword evidence="5 11" id="KW-0547">Nucleotide-binding</keyword>
<dbReference type="GeneID" id="41841945"/>
<keyword evidence="3 11" id="KW-0633">Potassium transport</keyword>
<keyword evidence="13" id="KW-1185">Reference proteome</keyword>
<evidence type="ECO:0000256" key="1">
    <source>
        <dbReference type="ARBA" id="ARBA00022448"/>
    </source>
</evidence>
<dbReference type="InterPro" id="IPR003820">
    <property type="entry name" value="KdpC"/>
</dbReference>
<dbReference type="PIRSF" id="PIRSF001296">
    <property type="entry name" value="K_ATPase_KdpC"/>
    <property type="match status" value="1"/>
</dbReference>
<sequence length="190" mass="19792">MFVLRQSWAALRALLVLTVVLGIAYPLLVTGAARAMPARADGSIVRTEGREVGSSLIGQPTSDAKWFAARPSAVDAPGAESGGSNLGQNADEQKKAIAERRTALTKANPNATGPIPDDALTASGSGVDPDISVAYARWQAPRIAEARGMSVADVEKIIDAHIEKPALGYLGGKRVNVLDLNVGLAQRAAR</sequence>
<comment type="subcellular location">
    <subcellularLocation>
        <location evidence="11">Cell membrane</location>
        <topology evidence="11">Single-pass membrane protein</topology>
    </subcellularLocation>
</comment>
<evidence type="ECO:0000256" key="9">
    <source>
        <dbReference type="ARBA" id="ARBA00023065"/>
    </source>
</evidence>
<dbReference type="GO" id="GO:0008556">
    <property type="term" value="F:P-type potassium transmembrane transporter activity"/>
    <property type="evidence" value="ECO:0007669"/>
    <property type="project" value="InterPro"/>
</dbReference>
<dbReference type="PANTHER" id="PTHR30042">
    <property type="entry name" value="POTASSIUM-TRANSPORTING ATPASE C CHAIN"/>
    <property type="match status" value="1"/>
</dbReference>
<keyword evidence="4 11" id="KW-0812">Transmembrane</keyword>
<evidence type="ECO:0000313" key="13">
    <source>
        <dbReference type="Proteomes" id="UP000027986"/>
    </source>
</evidence>
<evidence type="ECO:0000256" key="2">
    <source>
        <dbReference type="ARBA" id="ARBA00022475"/>
    </source>
</evidence>
<evidence type="ECO:0000256" key="8">
    <source>
        <dbReference type="ARBA" id="ARBA00022989"/>
    </source>
</evidence>
<comment type="subunit">
    <text evidence="11">The system is composed of three essential subunits: KdpA, KdpB and KdpC.</text>
</comment>
<organism evidence="12 13">
    <name type="scientific">Dermacoccus nishinomiyaensis</name>
    <dbReference type="NCBI Taxonomy" id="1274"/>
    <lineage>
        <taxon>Bacteria</taxon>
        <taxon>Bacillati</taxon>
        <taxon>Actinomycetota</taxon>
        <taxon>Actinomycetes</taxon>
        <taxon>Micrococcales</taxon>
        <taxon>Dermacoccaceae</taxon>
        <taxon>Dermacoccus</taxon>
    </lineage>
</organism>
<reference evidence="12 13" key="1">
    <citation type="submission" date="2014-07" db="EMBL/GenBank/DDBJ databases">
        <title>Genome Sequencing of Dermacoccus nishinomiyaensis.</title>
        <authorList>
            <person name="Hong K.W."/>
            <person name="Chan K.G."/>
        </authorList>
    </citation>
    <scope>NUCLEOTIDE SEQUENCE [LARGE SCALE GENOMIC DNA]</scope>
    <source>
        <strain evidence="12 13">M25</strain>
    </source>
</reference>